<keyword evidence="1" id="KW-1133">Transmembrane helix</keyword>
<evidence type="ECO:0000256" key="1">
    <source>
        <dbReference type="SAM" id="Phobius"/>
    </source>
</evidence>
<feature type="transmembrane region" description="Helical" evidence="1">
    <location>
        <begin position="84"/>
        <end position="108"/>
    </location>
</feature>
<keyword evidence="1" id="KW-0812">Transmembrane</keyword>
<evidence type="ECO:0000313" key="3">
    <source>
        <dbReference type="Proteomes" id="UP000033664"/>
    </source>
</evidence>
<keyword evidence="1" id="KW-0472">Membrane</keyword>
<dbReference type="eggNOG" id="ENOG5032Z0A">
    <property type="taxonomic scope" value="Bacteria"/>
</dbReference>
<organism evidence="2 3">
    <name type="scientific">Pseudoalteromonas ruthenica</name>
    <dbReference type="NCBI Taxonomy" id="151081"/>
    <lineage>
        <taxon>Bacteria</taxon>
        <taxon>Pseudomonadati</taxon>
        <taxon>Pseudomonadota</taxon>
        <taxon>Gammaproteobacteria</taxon>
        <taxon>Alteromonadales</taxon>
        <taxon>Pseudoalteromonadaceae</taxon>
        <taxon>Pseudoalteromonas</taxon>
    </lineage>
</organism>
<proteinExistence type="predicted"/>
<evidence type="ECO:0000313" key="2">
    <source>
        <dbReference type="EMBL" id="KJY98012.1"/>
    </source>
</evidence>
<name>A0A0F4PRI7_9GAMM</name>
<dbReference type="RefSeq" id="WP_045979722.1">
    <property type="nucleotide sequence ID" value="NZ_JXXY01000011.1"/>
</dbReference>
<gene>
    <name evidence="2" type="ORF">TW72_14255</name>
</gene>
<protein>
    <submittedName>
        <fullName evidence="2">Membrane protein</fullName>
    </submittedName>
</protein>
<dbReference type="EMBL" id="JXXZ01000011">
    <property type="protein sequence ID" value="KJY98012.1"/>
    <property type="molecule type" value="Genomic_DNA"/>
</dbReference>
<accession>A0A0F4PRI7</accession>
<reference evidence="2 3" key="1">
    <citation type="journal article" date="2015" name="BMC Genomics">
        <title>Genome mining reveals unlocked bioactive potential of marine Gram-negative bacteria.</title>
        <authorList>
            <person name="Machado H."/>
            <person name="Sonnenschein E.C."/>
            <person name="Melchiorsen J."/>
            <person name="Gram L."/>
        </authorList>
    </citation>
    <scope>NUCLEOTIDE SEQUENCE [LARGE SCALE GENOMIC DNA]</scope>
    <source>
        <strain evidence="2 3">S3137</strain>
    </source>
</reference>
<dbReference type="PATRIC" id="fig|151081.8.peg.2381"/>
<dbReference type="InterPro" id="IPR021813">
    <property type="entry name" value="DUF3392"/>
</dbReference>
<dbReference type="OrthoDB" id="6196761at2"/>
<sequence>MSDFINWLKSGLYQLGQWLSPYLGDIALVFVVCIIGLYAADVIKAVKRVVAAKHFMLRTLVFVLVSAFGLGALTLWVSPLIAKLLMLFGSTYLPLTVLAAFILVGVLADRKSQL</sequence>
<comment type="caution">
    <text evidence="2">The sequence shown here is derived from an EMBL/GenBank/DDBJ whole genome shotgun (WGS) entry which is preliminary data.</text>
</comment>
<dbReference type="Proteomes" id="UP000033664">
    <property type="component" value="Unassembled WGS sequence"/>
</dbReference>
<keyword evidence="3" id="KW-1185">Reference proteome</keyword>
<dbReference type="Pfam" id="PF11872">
    <property type="entry name" value="DUF3392"/>
    <property type="match status" value="1"/>
</dbReference>
<dbReference type="GeneID" id="58229659"/>
<feature type="transmembrane region" description="Helical" evidence="1">
    <location>
        <begin position="55"/>
        <end position="78"/>
    </location>
</feature>
<feature type="transmembrane region" description="Helical" evidence="1">
    <location>
        <begin position="20"/>
        <end position="43"/>
    </location>
</feature>
<dbReference type="AlphaFoldDB" id="A0A0F4PRI7"/>